<evidence type="ECO:0000313" key="3">
    <source>
        <dbReference type="Proteomes" id="UP001162156"/>
    </source>
</evidence>
<reference evidence="2" key="1">
    <citation type="journal article" date="2023" name="Insect Mol. Biol.">
        <title>Genome sequencing provides insights into the evolution of gene families encoding plant cell wall-degrading enzymes in longhorned beetles.</title>
        <authorList>
            <person name="Shin N.R."/>
            <person name="Okamura Y."/>
            <person name="Kirsch R."/>
            <person name="Pauchet Y."/>
        </authorList>
    </citation>
    <scope>NUCLEOTIDE SEQUENCE</scope>
    <source>
        <strain evidence="2">RBIC_L_NR</strain>
    </source>
</reference>
<organism evidence="2 3">
    <name type="scientific">Rhamnusium bicolor</name>
    <dbReference type="NCBI Taxonomy" id="1586634"/>
    <lineage>
        <taxon>Eukaryota</taxon>
        <taxon>Metazoa</taxon>
        <taxon>Ecdysozoa</taxon>
        <taxon>Arthropoda</taxon>
        <taxon>Hexapoda</taxon>
        <taxon>Insecta</taxon>
        <taxon>Pterygota</taxon>
        <taxon>Neoptera</taxon>
        <taxon>Endopterygota</taxon>
        <taxon>Coleoptera</taxon>
        <taxon>Polyphaga</taxon>
        <taxon>Cucujiformia</taxon>
        <taxon>Chrysomeloidea</taxon>
        <taxon>Cerambycidae</taxon>
        <taxon>Lepturinae</taxon>
        <taxon>Rhagiini</taxon>
        <taxon>Rhamnusium</taxon>
    </lineage>
</organism>
<sequence>MVVMELLNMRLQINLPVTTRLQSINFIHRSVYLEYLVTMVKPESLQDLGAYTAPCSSYLYIEGILTKEDGSEATKLEFINNNAIAFLFLEIRYKMNRIVINSVTNVGLVSTLKKLSDTMKMKVFSCKILGGFQKTI</sequence>
<feature type="domain" description="Double jelly roll-like" evidence="1">
    <location>
        <begin position="79"/>
        <end position="116"/>
    </location>
</feature>
<name>A0AAV8YI45_9CUCU</name>
<evidence type="ECO:0000313" key="2">
    <source>
        <dbReference type="EMBL" id="KAJ8950577.1"/>
    </source>
</evidence>
<proteinExistence type="predicted"/>
<dbReference type="Pfam" id="PF21738">
    <property type="entry name" value="DJR-like_dom"/>
    <property type="match status" value="1"/>
</dbReference>
<dbReference type="Proteomes" id="UP001162156">
    <property type="component" value="Unassembled WGS sequence"/>
</dbReference>
<evidence type="ECO:0000259" key="1">
    <source>
        <dbReference type="Pfam" id="PF21738"/>
    </source>
</evidence>
<comment type="caution">
    <text evidence="2">The sequence shown here is derived from an EMBL/GenBank/DDBJ whole genome shotgun (WGS) entry which is preliminary data.</text>
</comment>
<accession>A0AAV8YI45</accession>
<gene>
    <name evidence="2" type="ORF">NQ314_007841</name>
</gene>
<keyword evidence="3" id="KW-1185">Reference proteome</keyword>
<dbReference type="PANTHER" id="PTHR36159">
    <property type="entry name" value="PROTEIN CBG23766"/>
    <property type="match status" value="1"/>
</dbReference>
<dbReference type="InterPro" id="IPR049512">
    <property type="entry name" value="DJR-like_dom"/>
</dbReference>
<protein>
    <recommendedName>
        <fullName evidence="1">Double jelly roll-like domain-containing protein</fullName>
    </recommendedName>
</protein>
<dbReference type="PANTHER" id="PTHR36159:SF1">
    <property type="entry name" value="RETROVIRUS-RELATED POL POLYPROTEIN FROM TRANSPOSON 412-LIKE PROTEIN"/>
    <property type="match status" value="1"/>
</dbReference>
<dbReference type="EMBL" id="JANEYF010002168">
    <property type="protein sequence ID" value="KAJ8950577.1"/>
    <property type="molecule type" value="Genomic_DNA"/>
</dbReference>
<dbReference type="AlphaFoldDB" id="A0AAV8YI45"/>